<dbReference type="RefSeq" id="WP_136416358.1">
    <property type="nucleotide sequence ID" value="NZ_CP039396.1"/>
</dbReference>
<dbReference type="InterPro" id="IPR007863">
    <property type="entry name" value="Peptidase_M16_C"/>
</dbReference>
<evidence type="ECO:0000259" key="1">
    <source>
        <dbReference type="Pfam" id="PF05193"/>
    </source>
</evidence>
<proteinExistence type="predicted"/>
<dbReference type="Proteomes" id="UP000297149">
    <property type="component" value="Chromosome"/>
</dbReference>
<dbReference type="Pfam" id="PF05193">
    <property type="entry name" value="Peptidase_M16_C"/>
    <property type="match status" value="1"/>
</dbReference>
<dbReference type="SUPFAM" id="SSF63411">
    <property type="entry name" value="LuxS/MPP-like metallohydrolase"/>
    <property type="match status" value="1"/>
</dbReference>
<dbReference type="EMBL" id="CP039396">
    <property type="protein sequence ID" value="QCD43061.1"/>
    <property type="molecule type" value="Genomic_DNA"/>
</dbReference>
<dbReference type="AlphaFoldDB" id="A0A4P7W4Y1"/>
<dbReference type="GO" id="GO:0046872">
    <property type="term" value="F:metal ion binding"/>
    <property type="evidence" value="ECO:0007669"/>
    <property type="project" value="InterPro"/>
</dbReference>
<protein>
    <submittedName>
        <fullName evidence="2">Insulinase family protein</fullName>
    </submittedName>
</protein>
<name>A0A4P7W4Y1_9BACT</name>
<sequence length="228" mass="25726">MHIFLAGNITDDMIRTVDMIFTRIPRHAGPQLNRLSFPTPTSGEPRRVDIPVEHAQQSAVKLMIPAVGRTDSDFVPLRAAVIALGGYFGSRLMLNIREDKGLTYGISASLFGYTDRSFITVSTQTDGSTKDEVIRLICDEIEKMKDESSYNDDEIRRLSKFILSNLATTLDTPFSRMDYTQTHIYADTPEDYFEQQESLARRLTPEILAGMARRYFDLSKMIVVTAGN</sequence>
<dbReference type="InterPro" id="IPR011249">
    <property type="entry name" value="Metalloenz_LuxS/M16"/>
</dbReference>
<gene>
    <name evidence="2" type="ORF">E7747_12675</name>
</gene>
<dbReference type="KEGG" id="ddb:E7747_12675"/>
<dbReference type="Gene3D" id="3.30.830.10">
    <property type="entry name" value="Metalloenzyme, LuxS/M16 peptidase-like"/>
    <property type="match status" value="1"/>
</dbReference>
<evidence type="ECO:0000313" key="3">
    <source>
        <dbReference type="Proteomes" id="UP000297149"/>
    </source>
</evidence>
<accession>A0A4P7W4Y1</accession>
<reference evidence="3" key="1">
    <citation type="submission" date="2019-02" db="EMBL/GenBank/DDBJ databases">
        <title>Isolation and identification of novel species under the genus Muribaculum.</title>
        <authorList>
            <person name="Miyake S."/>
            <person name="Ding Y."/>
            <person name="Low A."/>
            <person name="Soh M."/>
            <person name="Seedorf H."/>
        </authorList>
    </citation>
    <scope>NUCLEOTIDE SEQUENCE [LARGE SCALE GENOMIC DNA]</scope>
    <source>
        <strain evidence="3">H5</strain>
    </source>
</reference>
<keyword evidence="3" id="KW-1185">Reference proteome</keyword>
<organism evidence="2 3">
    <name type="scientific">Duncaniella dubosii</name>
    <dbReference type="NCBI Taxonomy" id="2518971"/>
    <lineage>
        <taxon>Bacteria</taxon>
        <taxon>Pseudomonadati</taxon>
        <taxon>Bacteroidota</taxon>
        <taxon>Bacteroidia</taxon>
        <taxon>Bacteroidales</taxon>
        <taxon>Muribaculaceae</taxon>
        <taxon>Duncaniella</taxon>
    </lineage>
</organism>
<feature type="domain" description="Peptidase M16 C-terminal" evidence="1">
    <location>
        <begin position="1"/>
        <end position="157"/>
    </location>
</feature>
<evidence type="ECO:0000313" key="2">
    <source>
        <dbReference type="EMBL" id="QCD43061.1"/>
    </source>
</evidence>